<dbReference type="AlphaFoldDB" id="A0A7Z0WI39"/>
<proteinExistence type="predicted"/>
<evidence type="ECO:0000313" key="2">
    <source>
        <dbReference type="Proteomes" id="UP000185696"/>
    </source>
</evidence>
<protein>
    <submittedName>
        <fullName evidence="1">Uncharacterized protein</fullName>
    </submittedName>
</protein>
<dbReference type="EMBL" id="MSIF01000014">
    <property type="protein sequence ID" value="OLF07715.1"/>
    <property type="molecule type" value="Genomic_DNA"/>
</dbReference>
<name>A0A7Z0WI39_9PSEU</name>
<comment type="caution">
    <text evidence="1">The sequence shown here is derived from an EMBL/GenBank/DDBJ whole genome shotgun (WGS) entry which is preliminary data.</text>
</comment>
<reference evidence="1 2" key="1">
    <citation type="submission" date="2016-12" db="EMBL/GenBank/DDBJ databases">
        <title>The draft genome sequence of Actinophytocola xinjiangensis.</title>
        <authorList>
            <person name="Wang W."/>
            <person name="Yuan L."/>
        </authorList>
    </citation>
    <scope>NUCLEOTIDE SEQUENCE [LARGE SCALE GENOMIC DNA]</scope>
    <source>
        <strain evidence="1 2">CGMCC 4.4663</strain>
    </source>
</reference>
<dbReference type="Proteomes" id="UP000185696">
    <property type="component" value="Unassembled WGS sequence"/>
</dbReference>
<evidence type="ECO:0000313" key="1">
    <source>
        <dbReference type="EMBL" id="OLF07715.1"/>
    </source>
</evidence>
<accession>A0A7Z0WI39</accession>
<organism evidence="1 2">
    <name type="scientific">Actinophytocola xinjiangensis</name>
    <dbReference type="NCBI Taxonomy" id="485602"/>
    <lineage>
        <taxon>Bacteria</taxon>
        <taxon>Bacillati</taxon>
        <taxon>Actinomycetota</taxon>
        <taxon>Actinomycetes</taxon>
        <taxon>Pseudonocardiales</taxon>
        <taxon>Pseudonocardiaceae</taxon>
    </lineage>
</organism>
<sequence length="98" mass="10467">MEVVFVYPSGDPVLPGYPLIVPVGTIDRRLVSWFEGQLIDGQVVALAPGVYTPFNPVVPDLVDYLVGPSSGDCAVREKFFPESGGACWDGVQRGSAEP</sequence>
<keyword evidence="2" id="KW-1185">Reference proteome</keyword>
<gene>
    <name evidence="1" type="ORF">BLA60_25585</name>
</gene>